<comment type="caution">
    <text evidence="2">The sequence shown here is derived from an EMBL/GenBank/DDBJ whole genome shotgun (WGS) entry which is preliminary data.</text>
</comment>
<protein>
    <submittedName>
        <fullName evidence="2">Uncharacterized protein</fullName>
    </submittedName>
</protein>
<feature type="region of interest" description="Disordered" evidence="1">
    <location>
        <begin position="529"/>
        <end position="549"/>
    </location>
</feature>
<feature type="compositionally biased region" description="Polar residues" evidence="1">
    <location>
        <begin position="625"/>
        <end position="641"/>
    </location>
</feature>
<feature type="compositionally biased region" description="Basic and acidic residues" evidence="1">
    <location>
        <begin position="389"/>
        <end position="398"/>
    </location>
</feature>
<evidence type="ECO:0000256" key="1">
    <source>
        <dbReference type="SAM" id="MobiDB-lite"/>
    </source>
</evidence>
<feature type="region of interest" description="Disordered" evidence="1">
    <location>
        <begin position="452"/>
        <end position="504"/>
    </location>
</feature>
<dbReference type="Proteomes" id="UP001388673">
    <property type="component" value="Unassembled WGS sequence"/>
</dbReference>
<evidence type="ECO:0000313" key="2">
    <source>
        <dbReference type="EMBL" id="KAK8844807.1"/>
    </source>
</evidence>
<keyword evidence="3" id="KW-1185">Reference proteome</keyword>
<feature type="compositionally biased region" description="Basic and acidic residues" evidence="1">
    <location>
        <begin position="366"/>
        <end position="376"/>
    </location>
</feature>
<feature type="region of interest" description="Disordered" evidence="1">
    <location>
        <begin position="1"/>
        <end position="25"/>
    </location>
</feature>
<feature type="region of interest" description="Disordered" evidence="1">
    <location>
        <begin position="96"/>
        <end position="128"/>
    </location>
</feature>
<organism evidence="2 3">
    <name type="scientific">Kwoniella newhampshirensis</name>
    <dbReference type="NCBI Taxonomy" id="1651941"/>
    <lineage>
        <taxon>Eukaryota</taxon>
        <taxon>Fungi</taxon>
        <taxon>Dikarya</taxon>
        <taxon>Basidiomycota</taxon>
        <taxon>Agaricomycotina</taxon>
        <taxon>Tremellomycetes</taxon>
        <taxon>Tremellales</taxon>
        <taxon>Cryptococcaceae</taxon>
        <taxon>Kwoniella</taxon>
    </lineage>
</organism>
<feature type="compositionally biased region" description="Low complexity" evidence="1">
    <location>
        <begin position="531"/>
        <end position="542"/>
    </location>
</feature>
<feature type="region of interest" description="Disordered" evidence="1">
    <location>
        <begin position="361"/>
        <end position="406"/>
    </location>
</feature>
<name>A0AAW0YXD5_9TREE</name>
<reference evidence="2 3" key="1">
    <citation type="journal article" date="2024" name="bioRxiv">
        <title>Comparative genomics of Cryptococcus and Kwoniella reveals pathogenesis evolution and contrasting karyotype dynamics via intercentromeric recombination or chromosome fusion.</title>
        <authorList>
            <person name="Coelho M.A."/>
            <person name="David-Palma M."/>
            <person name="Shea T."/>
            <person name="Bowers K."/>
            <person name="McGinley-Smith S."/>
            <person name="Mohammad A.W."/>
            <person name="Gnirke A."/>
            <person name="Yurkov A.M."/>
            <person name="Nowrousian M."/>
            <person name="Sun S."/>
            <person name="Cuomo C.A."/>
            <person name="Heitman J."/>
        </authorList>
    </citation>
    <scope>NUCLEOTIDE SEQUENCE [LARGE SCALE GENOMIC DNA]</scope>
    <source>
        <strain evidence="2 3">CBS 13917</strain>
    </source>
</reference>
<feature type="compositionally biased region" description="Basic and acidic residues" evidence="1">
    <location>
        <begin position="101"/>
        <end position="110"/>
    </location>
</feature>
<proteinExistence type="predicted"/>
<accession>A0AAW0YXD5</accession>
<feature type="compositionally biased region" description="Basic and acidic residues" evidence="1">
    <location>
        <begin position="574"/>
        <end position="593"/>
    </location>
</feature>
<sequence length="708" mass="76167">MTSNPAVTPPFRLFPSSRKNSTLTPPQIAHIARLRTSESPTLNVYIPVSSLDLPPSFSPSSIPSGRGDEDLNYSVHKPTSLLVNTYSSQFLESLRAASPSDRADDADHGDTSITGPQPKTNHEHNSTQAEISPMVTSWPSISDIPISPLSDCDSLLSNTVSPPPLTTADLAFPTVSGNASSVPSLDVKYNHLTVTEKGNGSILSIYEFLDGEHGKLSEGIMSDSDKMLGRSLDSKELVDVDDGRQGLKDVSQSLGDGTLVLRQTQDLKEESIYIPREVELQSPFVSSVSAVKPLPPLYTRSELSLTGRSAPHLQLSSSFSKFRVNRARLPLPPVVGHPTGSLAFRRQTGRMRDRLSTMMTIPSRKGQRDSNPREEDVAANEYTGSLRSDGNKAEERNGKGTRTASSIFHYRLGNQRDKVEERRPETAPVPYGKPFISANTLHTVLSKGSVRQSSSVCGNDHKSSSTSVMIAPAARKESADRSTWEGGGEPETEAETELSSGPGQTLVKAEVISVSTPSKMRGLFTSHLFRSPSISSPPSSKSGQLPEMSGLPLATQIGRTRSPNSLARFRSAIERRTQKEIDQKRIDAAEQDTHPASVSEAEDSRSRPIASTSRTCHVPNDDKTTPPSASDENPTLTNGVPTTPDKVGRIQPPSLGLGPLPKYREGDGGEALASPSSVRSMSSMLKLGPGVGVGLGGLEKIRDEEIEL</sequence>
<gene>
    <name evidence="2" type="ORF">IAR55_006657</name>
</gene>
<evidence type="ECO:0000313" key="3">
    <source>
        <dbReference type="Proteomes" id="UP001388673"/>
    </source>
</evidence>
<dbReference type="GeneID" id="92183915"/>
<dbReference type="AlphaFoldDB" id="A0AAW0YXD5"/>
<feature type="compositionally biased region" description="Basic and acidic residues" evidence="1">
    <location>
        <begin position="415"/>
        <end position="425"/>
    </location>
</feature>
<feature type="region of interest" description="Disordered" evidence="1">
    <location>
        <begin position="415"/>
        <end position="434"/>
    </location>
</feature>
<dbReference type="KEGG" id="kne:92183915"/>
<dbReference type="RefSeq" id="XP_066800031.1">
    <property type="nucleotide sequence ID" value="XM_066949737.1"/>
</dbReference>
<feature type="compositionally biased region" description="Basic and acidic residues" evidence="1">
    <location>
        <begin position="474"/>
        <end position="483"/>
    </location>
</feature>
<feature type="region of interest" description="Disordered" evidence="1">
    <location>
        <begin position="574"/>
        <end position="681"/>
    </location>
</feature>
<dbReference type="EMBL" id="JBCAWK010000013">
    <property type="protein sequence ID" value="KAK8844807.1"/>
    <property type="molecule type" value="Genomic_DNA"/>
</dbReference>